<feature type="domain" description="Response regulatory" evidence="10">
    <location>
        <begin position="615"/>
        <end position="733"/>
    </location>
</feature>
<evidence type="ECO:0000256" key="1">
    <source>
        <dbReference type="ARBA" id="ARBA00000085"/>
    </source>
</evidence>
<evidence type="ECO:0000256" key="7">
    <source>
        <dbReference type="PROSITE-ProRule" id="PRU00110"/>
    </source>
</evidence>
<dbReference type="PANTHER" id="PTHR43395:SF1">
    <property type="entry name" value="CHEMOTAXIS PROTEIN CHEA"/>
    <property type="match status" value="1"/>
</dbReference>
<dbReference type="EC" id="2.7.13.3" evidence="2"/>
<keyword evidence="5 13" id="KW-0418">Kinase</keyword>
<accession>A0ABQ4TEV3</accession>
<keyword evidence="6" id="KW-0902">Two-component regulatory system</keyword>
<evidence type="ECO:0000256" key="2">
    <source>
        <dbReference type="ARBA" id="ARBA00012438"/>
    </source>
</evidence>
<evidence type="ECO:0000256" key="6">
    <source>
        <dbReference type="ARBA" id="ARBA00023012"/>
    </source>
</evidence>
<dbReference type="RefSeq" id="WP_238314446.1">
    <property type="nucleotide sequence ID" value="NZ_BPQV01000017.1"/>
</dbReference>
<dbReference type="InterPro" id="IPR036890">
    <property type="entry name" value="HATPase_C_sf"/>
</dbReference>
<keyword evidence="4" id="KW-0808">Transferase</keyword>
<sequence length="734" mass="77434">MDIRRQLLEAFDLEHREHLEAIRTALAGGAEGRAPDWNDVFRRAHSLKGAARAVDLPPVETIAHRLETLFEQVRDGRRALDGAVMAASHLALDRIEAFVAGTKTGTPSMPPDALAALDACLAGRSPAAEPAPAPPPPKEAAPAEPVPEIPPDPAQAVLRVPATTVQALALATYDLAGTLPGQAAVSEGLRRIAASAARLRRQTERLRGAGGEAERGRTDLSSLEAALADLARDAADLARSQVGTALALENAAARVREEAERLALVPAETVFGGFARTLRETARGEGREVDVRVRGLDLPVDRVMLQVLKDPVLHVLRNALSHGFEPPETRIAAGKPASLVIRFEVALRAGRLEIAVRDDGRGPDLPAIEARARAAGLLAPGERAERERLLGFVFEPGFSTSAAVDTLSGRGIGLSVVAEAVRRLQGSARLEPGEPHGSALVMSLPLSAARCPVLVVEAGGAAYALPADAVVRLLRLPPEQRGRVQGRPVASLPDVGGATETLPVVDLAALLGAAEERDGPVAAVLLRAGSGRRFVLVAERLREVRTCLLMPAPPIGLDAMLATGTVILEAEIPALVLDPDFLLSRAVEGAAIARRDGIRLDTSPDGTLAASRRSTVLVVDDSITTRTLEKSILEAAGYRVVVCVDGQDALDTLRSGLEPIDLVVADVEMPRLDGFGLVKALRGQDAFANLPVILMTSRGDAEDVARGLDLGASAYLTKQKFDQRELLDTIGQLL</sequence>
<evidence type="ECO:0000313" key="13">
    <source>
        <dbReference type="EMBL" id="GJE29591.1"/>
    </source>
</evidence>
<dbReference type="SUPFAM" id="SSF47226">
    <property type="entry name" value="Histidine-containing phosphotransfer domain, HPT domain"/>
    <property type="match status" value="1"/>
</dbReference>
<dbReference type="PROSITE" id="PS50894">
    <property type="entry name" value="HPT"/>
    <property type="match status" value="1"/>
</dbReference>
<dbReference type="PROSITE" id="PS50110">
    <property type="entry name" value="RESPONSE_REGULATORY"/>
    <property type="match status" value="1"/>
</dbReference>
<comment type="caution">
    <text evidence="13">The sequence shown here is derived from an EMBL/GenBank/DDBJ whole genome shotgun (WGS) entry which is preliminary data.</text>
</comment>
<dbReference type="InterPro" id="IPR011006">
    <property type="entry name" value="CheY-like_superfamily"/>
</dbReference>
<evidence type="ECO:0000256" key="3">
    <source>
        <dbReference type="ARBA" id="ARBA00022553"/>
    </source>
</evidence>
<protein>
    <recommendedName>
        <fullName evidence="2">histidine kinase</fullName>
        <ecNumber evidence="2">2.7.13.3</ecNumber>
    </recommendedName>
</protein>
<dbReference type="Pfam" id="PF00072">
    <property type="entry name" value="Response_reg"/>
    <property type="match status" value="1"/>
</dbReference>
<dbReference type="Proteomes" id="UP001055156">
    <property type="component" value="Unassembled WGS sequence"/>
</dbReference>
<evidence type="ECO:0000313" key="14">
    <source>
        <dbReference type="Proteomes" id="UP001055156"/>
    </source>
</evidence>
<keyword evidence="14" id="KW-1185">Reference proteome</keyword>
<keyword evidence="3 8" id="KW-0597">Phosphoprotein</keyword>
<dbReference type="SMART" id="SM00073">
    <property type="entry name" value="HPT"/>
    <property type="match status" value="1"/>
</dbReference>
<dbReference type="InterPro" id="IPR002545">
    <property type="entry name" value="CheW-lke_dom"/>
</dbReference>
<dbReference type="SMART" id="SM00260">
    <property type="entry name" value="CheW"/>
    <property type="match status" value="1"/>
</dbReference>
<dbReference type="SUPFAM" id="SSF50341">
    <property type="entry name" value="CheW-like"/>
    <property type="match status" value="1"/>
</dbReference>
<dbReference type="SUPFAM" id="SSF52172">
    <property type="entry name" value="CheY-like"/>
    <property type="match status" value="1"/>
</dbReference>
<feature type="modified residue" description="4-aspartylphosphate" evidence="8">
    <location>
        <position position="666"/>
    </location>
</feature>
<dbReference type="Pfam" id="PF02518">
    <property type="entry name" value="HATPase_c"/>
    <property type="match status" value="1"/>
</dbReference>
<dbReference type="InterPro" id="IPR004358">
    <property type="entry name" value="Sig_transdc_His_kin-like_C"/>
</dbReference>
<evidence type="ECO:0000256" key="8">
    <source>
        <dbReference type="PROSITE-ProRule" id="PRU00169"/>
    </source>
</evidence>
<feature type="compositionally biased region" description="Pro residues" evidence="9">
    <location>
        <begin position="129"/>
        <end position="147"/>
    </location>
</feature>
<proteinExistence type="predicted"/>
<name>A0ABQ4TEV3_METOR</name>
<dbReference type="SMART" id="SM00387">
    <property type="entry name" value="HATPase_c"/>
    <property type="match status" value="1"/>
</dbReference>
<dbReference type="EMBL" id="BPQV01000017">
    <property type="protein sequence ID" value="GJE29591.1"/>
    <property type="molecule type" value="Genomic_DNA"/>
</dbReference>
<organism evidence="13 14">
    <name type="scientific">Methylobacterium organophilum</name>
    <dbReference type="NCBI Taxonomy" id="410"/>
    <lineage>
        <taxon>Bacteria</taxon>
        <taxon>Pseudomonadati</taxon>
        <taxon>Pseudomonadota</taxon>
        <taxon>Alphaproteobacteria</taxon>
        <taxon>Hyphomicrobiales</taxon>
        <taxon>Methylobacteriaceae</taxon>
        <taxon>Methylobacterium</taxon>
    </lineage>
</organism>
<reference evidence="13" key="1">
    <citation type="journal article" date="2021" name="Front. Microbiol.">
        <title>Comprehensive Comparative Genomics and Phenotyping of Methylobacterium Species.</title>
        <authorList>
            <person name="Alessa O."/>
            <person name="Ogura Y."/>
            <person name="Fujitani Y."/>
            <person name="Takami H."/>
            <person name="Hayashi T."/>
            <person name="Sahin N."/>
            <person name="Tani A."/>
        </authorList>
    </citation>
    <scope>NUCLEOTIDE SEQUENCE</scope>
    <source>
        <strain evidence="13">NBRC 15689</strain>
    </source>
</reference>
<dbReference type="Pfam" id="PF01584">
    <property type="entry name" value="CheW"/>
    <property type="match status" value="1"/>
</dbReference>
<feature type="modified residue" description="Phosphohistidine" evidence="7">
    <location>
        <position position="45"/>
    </location>
</feature>
<dbReference type="SUPFAM" id="SSF55874">
    <property type="entry name" value="ATPase domain of HSP90 chaperone/DNA topoisomerase II/histidine kinase"/>
    <property type="match status" value="1"/>
</dbReference>
<evidence type="ECO:0000256" key="5">
    <source>
        <dbReference type="ARBA" id="ARBA00022777"/>
    </source>
</evidence>
<dbReference type="Pfam" id="PF01627">
    <property type="entry name" value="Hpt"/>
    <property type="match status" value="1"/>
</dbReference>
<reference evidence="13" key="2">
    <citation type="submission" date="2021-08" db="EMBL/GenBank/DDBJ databases">
        <authorList>
            <person name="Tani A."/>
            <person name="Ola A."/>
            <person name="Ogura Y."/>
            <person name="Katsura K."/>
            <person name="Hayashi T."/>
        </authorList>
    </citation>
    <scope>NUCLEOTIDE SEQUENCE</scope>
    <source>
        <strain evidence="13">NBRC 15689</strain>
    </source>
</reference>
<dbReference type="PROSITE" id="PS50851">
    <property type="entry name" value="CHEW"/>
    <property type="match status" value="1"/>
</dbReference>
<comment type="catalytic activity">
    <reaction evidence="1">
        <text>ATP + protein L-histidine = ADP + protein N-phospho-L-histidine.</text>
        <dbReference type="EC" id="2.7.13.3"/>
    </reaction>
</comment>
<dbReference type="InterPro" id="IPR036641">
    <property type="entry name" value="HPT_dom_sf"/>
</dbReference>
<evidence type="ECO:0000256" key="9">
    <source>
        <dbReference type="SAM" id="MobiDB-lite"/>
    </source>
</evidence>
<gene>
    <name evidence="13" type="primary">rcsC_23</name>
    <name evidence="13" type="ORF">LKMONMHP_4473</name>
</gene>
<dbReference type="InterPro" id="IPR003594">
    <property type="entry name" value="HATPase_dom"/>
</dbReference>
<dbReference type="PRINTS" id="PR00344">
    <property type="entry name" value="BCTRLSENSOR"/>
</dbReference>
<dbReference type="SMART" id="SM00448">
    <property type="entry name" value="REC"/>
    <property type="match status" value="1"/>
</dbReference>
<dbReference type="GO" id="GO:0016301">
    <property type="term" value="F:kinase activity"/>
    <property type="evidence" value="ECO:0007669"/>
    <property type="project" value="UniProtKB-KW"/>
</dbReference>
<feature type="domain" description="HPt" evidence="12">
    <location>
        <begin position="1"/>
        <end position="102"/>
    </location>
</feature>
<dbReference type="PANTHER" id="PTHR43395">
    <property type="entry name" value="SENSOR HISTIDINE KINASE CHEA"/>
    <property type="match status" value="1"/>
</dbReference>
<dbReference type="Gene3D" id="1.20.120.160">
    <property type="entry name" value="HPT domain"/>
    <property type="match status" value="1"/>
</dbReference>
<evidence type="ECO:0000259" key="12">
    <source>
        <dbReference type="PROSITE" id="PS50894"/>
    </source>
</evidence>
<dbReference type="CDD" id="cd00088">
    <property type="entry name" value="HPT"/>
    <property type="match status" value="1"/>
</dbReference>
<dbReference type="Gene3D" id="3.30.565.10">
    <property type="entry name" value="Histidine kinase-like ATPase, C-terminal domain"/>
    <property type="match status" value="1"/>
</dbReference>
<dbReference type="InterPro" id="IPR036061">
    <property type="entry name" value="CheW-like_dom_sf"/>
</dbReference>
<evidence type="ECO:0000259" key="11">
    <source>
        <dbReference type="PROSITE" id="PS50851"/>
    </source>
</evidence>
<dbReference type="InterPro" id="IPR008207">
    <property type="entry name" value="Sig_transdc_His_kin_Hpt_dom"/>
</dbReference>
<evidence type="ECO:0000259" key="10">
    <source>
        <dbReference type="PROSITE" id="PS50110"/>
    </source>
</evidence>
<feature type="region of interest" description="Disordered" evidence="9">
    <location>
        <begin position="125"/>
        <end position="147"/>
    </location>
</feature>
<dbReference type="InterPro" id="IPR051315">
    <property type="entry name" value="Bact_Chemotaxis_CheA"/>
</dbReference>
<dbReference type="Gene3D" id="3.40.50.2300">
    <property type="match status" value="1"/>
</dbReference>
<feature type="domain" description="CheW-like" evidence="11">
    <location>
        <begin position="450"/>
        <end position="588"/>
    </location>
</feature>
<evidence type="ECO:0000256" key="4">
    <source>
        <dbReference type="ARBA" id="ARBA00022679"/>
    </source>
</evidence>
<dbReference type="InterPro" id="IPR001789">
    <property type="entry name" value="Sig_transdc_resp-reg_receiver"/>
</dbReference>